<dbReference type="InterPro" id="IPR016193">
    <property type="entry name" value="Cytidine_deaminase-like"/>
</dbReference>
<gene>
    <name evidence="5" type="ORF">Vretifemale_1512</name>
    <name evidence="6" type="ORF">Vretimale_3908</name>
</gene>
<keyword evidence="8" id="KW-1185">Reference proteome</keyword>
<evidence type="ECO:0000256" key="3">
    <source>
        <dbReference type="ARBA" id="ARBA00022801"/>
    </source>
</evidence>
<sequence>MKHTNPCGIASCSDMREAYCLAVHADPISAFGGIVAFNQAVDADLAREIREFRSPQDNETKMFYEIVIAPGYTPEGLEVLKGKSKNLRILEAKPRAPSGLSLRQVAGGWLWQGADSLDPEAITFTCVSQAQPTAGQLEDLKFAWRAVKHVKSNAITVAKDGRLLGMGLGQPNRVNSVRIAIEKAGAEVQGSVLASDAFFPFSWGDSVEIACKAGVSAIVHPGGSLRDQDAIDCCNKYGVVLLTTGVRHFRH</sequence>
<evidence type="ECO:0000313" key="7">
    <source>
        <dbReference type="Proteomes" id="UP000722791"/>
    </source>
</evidence>
<protein>
    <submittedName>
        <fullName evidence="6">Uncharacterized protein</fullName>
    </submittedName>
</protein>
<dbReference type="EMBL" id="BNCP01000002">
    <property type="protein sequence ID" value="GIL70818.1"/>
    <property type="molecule type" value="Genomic_DNA"/>
</dbReference>
<keyword evidence="4" id="KW-0511">Multifunctional enzyme</keyword>
<dbReference type="OrthoDB" id="6017153at2759"/>
<accession>A0A8J4DFE5</accession>
<keyword evidence="1" id="KW-0808">Transferase</keyword>
<evidence type="ECO:0000313" key="6">
    <source>
        <dbReference type="EMBL" id="GIL98539.1"/>
    </source>
</evidence>
<evidence type="ECO:0000256" key="1">
    <source>
        <dbReference type="ARBA" id="ARBA00022679"/>
    </source>
</evidence>
<dbReference type="InterPro" id="IPR002695">
    <property type="entry name" value="PurH-like"/>
</dbReference>
<dbReference type="Pfam" id="PF01808">
    <property type="entry name" value="AICARFT_IMPCHas"/>
    <property type="match status" value="1"/>
</dbReference>
<evidence type="ECO:0000256" key="4">
    <source>
        <dbReference type="ARBA" id="ARBA00023268"/>
    </source>
</evidence>
<dbReference type="PANTHER" id="PTHR11692:SF0">
    <property type="entry name" value="BIFUNCTIONAL PURINE BIOSYNTHESIS PROTEIN ATIC"/>
    <property type="match status" value="1"/>
</dbReference>
<proteinExistence type="predicted"/>
<evidence type="ECO:0000256" key="2">
    <source>
        <dbReference type="ARBA" id="ARBA00022755"/>
    </source>
</evidence>
<dbReference type="SUPFAM" id="SSF53927">
    <property type="entry name" value="Cytidine deaminase-like"/>
    <property type="match status" value="1"/>
</dbReference>
<comment type="caution">
    <text evidence="6">The sequence shown here is derived from an EMBL/GenBank/DDBJ whole genome shotgun (WGS) entry which is preliminary data.</text>
</comment>
<dbReference type="EMBL" id="BNCQ01000005">
    <property type="protein sequence ID" value="GIL98539.1"/>
    <property type="molecule type" value="Genomic_DNA"/>
</dbReference>
<dbReference type="SMART" id="SM00798">
    <property type="entry name" value="AICARFT_IMPCHas"/>
    <property type="match status" value="1"/>
</dbReference>
<dbReference type="AlphaFoldDB" id="A0A8J4DFE5"/>
<dbReference type="Gene3D" id="3.40.140.20">
    <property type="match status" value="2"/>
</dbReference>
<name>A0A8J4DFE5_9CHLO</name>
<dbReference type="GO" id="GO:0004643">
    <property type="term" value="F:phosphoribosylaminoimidazolecarboxamide formyltransferase activity"/>
    <property type="evidence" value="ECO:0007669"/>
    <property type="project" value="InterPro"/>
</dbReference>
<dbReference type="GO" id="GO:0005829">
    <property type="term" value="C:cytosol"/>
    <property type="evidence" value="ECO:0007669"/>
    <property type="project" value="TreeGrafter"/>
</dbReference>
<dbReference type="FunFam" id="3.40.140.20:FF:000001">
    <property type="entry name" value="Bifunctional purine biosynthesis protein PurH"/>
    <property type="match status" value="1"/>
</dbReference>
<dbReference type="Proteomes" id="UP000722791">
    <property type="component" value="Unassembled WGS sequence"/>
</dbReference>
<dbReference type="PANTHER" id="PTHR11692">
    <property type="entry name" value="BIFUNCTIONAL PURINE BIOSYNTHESIS PROTEIN PURH"/>
    <property type="match status" value="1"/>
</dbReference>
<dbReference type="GO" id="GO:0006189">
    <property type="term" value="P:'de novo' IMP biosynthetic process"/>
    <property type="evidence" value="ECO:0007669"/>
    <property type="project" value="TreeGrafter"/>
</dbReference>
<organism evidence="6 7">
    <name type="scientific">Volvox reticuliferus</name>
    <dbReference type="NCBI Taxonomy" id="1737510"/>
    <lineage>
        <taxon>Eukaryota</taxon>
        <taxon>Viridiplantae</taxon>
        <taxon>Chlorophyta</taxon>
        <taxon>core chlorophytes</taxon>
        <taxon>Chlorophyceae</taxon>
        <taxon>CS clade</taxon>
        <taxon>Chlamydomonadales</taxon>
        <taxon>Volvocaceae</taxon>
        <taxon>Volvox</taxon>
    </lineage>
</organism>
<reference evidence="6" key="1">
    <citation type="journal article" date="2021" name="Proc. Natl. Acad. Sci. U.S.A.">
        <title>Three genomes in the algal genus Volvox reveal the fate of a haploid sex-determining region after a transition to homothallism.</title>
        <authorList>
            <person name="Yamamoto K."/>
            <person name="Hamaji T."/>
            <person name="Kawai-Toyooka H."/>
            <person name="Matsuzaki R."/>
            <person name="Takahashi F."/>
            <person name="Nishimura Y."/>
            <person name="Kawachi M."/>
            <person name="Noguchi H."/>
            <person name="Minakuchi Y."/>
            <person name="Umen J.G."/>
            <person name="Toyoda A."/>
            <person name="Nozaki H."/>
        </authorList>
    </citation>
    <scope>NUCLEOTIDE SEQUENCE</scope>
    <source>
        <strain evidence="6">NIES-3785</strain>
        <strain evidence="5">NIES-3786</strain>
    </source>
</reference>
<evidence type="ECO:0000313" key="5">
    <source>
        <dbReference type="EMBL" id="GIL70818.1"/>
    </source>
</evidence>
<evidence type="ECO:0000313" key="8">
    <source>
        <dbReference type="Proteomes" id="UP000747110"/>
    </source>
</evidence>
<dbReference type="Proteomes" id="UP000747110">
    <property type="component" value="Unassembled WGS sequence"/>
</dbReference>
<keyword evidence="3" id="KW-0378">Hydrolase</keyword>
<keyword evidence="2" id="KW-0658">Purine biosynthesis</keyword>
<dbReference type="GO" id="GO:0003937">
    <property type="term" value="F:IMP cyclohydrolase activity"/>
    <property type="evidence" value="ECO:0007669"/>
    <property type="project" value="InterPro"/>
</dbReference>
<dbReference type="InterPro" id="IPR024051">
    <property type="entry name" value="AICAR_Tfase_dup_dom_sf"/>
</dbReference>